<organism evidence="2 3">
    <name type="scientific">Betta splendens</name>
    <name type="common">Siamese fighting fish</name>
    <dbReference type="NCBI Taxonomy" id="158456"/>
    <lineage>
        <taxon>Eukaryota</taxon>
        <taxon>Metazoa</taxon>
        <taxon>Chordata</taxon>
        <taxon>Craniata</taxon>
        <taxon>Vertebrata</taxon>
        <taxon>Euteleostomi</taxon>
        <taxon>Actinopterygii</taxon>
        <taxon>Neopterygii</taxon>
        <taxon>Teleostei</taxon>
        <taxon>Neoteleostei</taxon>
        <taxon>Acanthomorphata</taxon>
        <taxon>Anabantaria</taxon>
        <taxon>Anabantiformes</taxon>
        <taxon>Anabantoidei</taxon>
        <taxon>Osphronemidae</taxon>
        <taxon>Betta</taxon>
    </lineage>
</organism>
<feature type="compositionally biased region" description="Low complexity" evidence="1">
    <location>
        <begin position="88"/>
        <end position="97"/>
    </location>
</feature>
<evidence type="ECO:0000313" key="3">
    <source>
        <dbReference type="RefSeq" id="XP_055359394.1"/>
    </source>
</evidence>
<dbReference type="CTD" id="148137"/>
<evidence type="ECO:0000313" key="2">
    <source>
        <dbReference type="Proteomes" id="UP000515150"/>
    </source>
</evidence>
<dbReference type="PANTHER" id="PTHR22045">
    <property type="entry name" value="PROLINE AND SERINE-RICH PROTEIN 3"/>
    <property type="match status" value="1"/>
</dbReference>
<feature type="compositionally biased region" description="Polar residues" evidence="1">
    <location>
        <begin position="333"/>
        <end position="368"/>
    </location>
</feature>
<gene>
    <name evidence="3" type="primary">proser3</name>
</gene>
<protein>
    <submittedName>
        <fullName evidence="3">Proline and serine-rich protein 3 isoform X1</fullName>
    </submittedName>
</protein>
<dbReference type="AlphaFoldDB" id="A0A9W2XCB6"/>
<feature type="compositionally biased region" description="Polar residues" evidence="1">
    <location>
        <begin position="526"/>
        <end position="535"/>
    </location>
</feature>
<sequence length="686" mass="75621">MQSSGPVFTKQNPFQPASKVGKSHYHPSSNQPLTKKKKKTALSPVRLNRRPTPNGPTVKPMGKQPCETHESHVATTAAQPDYVEVWPSSASSSMTSSDPEMPKQPAAAGKFSVSFELGGQEDSVLAKYIERFRTGRPQGRDERQVMTLTDGEEELPFWWMSPSSLPPSSTPTKATDEDDHGSATFSPAVQRQPLSPCRGSLNMSAFGEFDDTDILHLQERASKLLLRGESTLSDGSAPVSSDGLGCSDFSSPVTVDEPVKSTVIPSIIQSFTVRTDSDPLRATTTTKFDSSSLVTRTRPGEDILFQWRLRRKMEQARERSQSARHTSLHDPTFSWQDPSLTNSLATGQDYKQQSTSAEIPQKAANPNITFPRPEFKEASESFPPLSNPPVCPNIVSGFSVLQPQTIAHVPAHMHLLCDVLPCPVQSSHASVQQRIPQTSDESRAQVIYKKTPFHSEPTLEHVSSSPPASSGAEGEWSSHHRKQEQNKKERKQTRESERRDKAPSASTRKQKKSSRSFVENEHSDRCSSTNSSSHQRLPKKVIPRTEPHQQQGAQEFPRESCARDCALPPSPVHSALGQVSTRAKVVSEVLFSTVDSSAAQRRQVVSLAAPPGTTSVQSQSVAPPCRARDSVEVISQLLQEAEDSDGKEFEDDALLQVLRKQRSWVKKQISDMDSILNELLDEQQIT</sequence>
<dbReference type="InterPro" id="IPR037646">
    <property type="entry name" value="PROSER3"/>
</dbReference>
<reference evidence="3" key="1">
    <citation type="submission" date="2025-08" db="UniProtKB">
        <authorList>
            <consortium name="RefSeq"/>
        </authorList>
    </citation>
    <scope>IDENTIFICATION</scope>
</reference>
<dbReference type="PANTHER" id="PTHR22045:SF6">
    <property type="entry name" value="PROLINE AND SERINE-RICH PROTEIN 3"/>
    <property type="match status" value="1"/>
</dbReference>
<feature type="region of interest" description="Disordered" evidence="1">
    <location>
        <begin position="157"/>
        <end position="196"/>
    </location>
</feature>
<feature type="region of interest" description="Disordered" evidence="1">
    <location>
        <begin position="1"/>
        <end position="107"/>
    </location>
</feature>
<dbReference type="OrthoDB" id="10043502at2759"/>
<feature type="region of interest" description="Disordered" evidence="1">
    <location>
        <begin position="452"/>
        <end position="564"/>
    </location>
</feature>
<feature type="compositionally biased region" description="Basic and acidic residues" evidence="1">
    <location>
        <begin position="483"/>
        <end position="502"/>
    </location>
</feature>
<keyword evidence="2" id="KW-1185">Reference proteome</keyword>
<accession>A0A9W2XCB6</accession>
<feature type="compositionally biased region" description="Low complexity" evidence="1">
    <location>
        <begin position="463"/>
        <end position="475"/>
    </location>
</feature>
<dbReference type="GeneID" id="114843372"/>
<evidence type="ECO:0000256" key="1">
    <source>
        <dbReference type="SAM" id="MobiDB-lite"/>
    </source>
</evidence>
<feature type="region of interest" description="Disordered" evidence="1">
    <location>
        <begin position="316"/>
        <end position="371"/>
    </location>
</feature>
<name>A0A9W2XCB6_BETSP</name>
<dbReference type="RefSeq" id="XP_055359394.1">
    <property type="nucleotide sequence ID" value="XM_055503419.1"/>
</dbReference>
<proteinExistence type="predicted"/>
<feature type="compositionally biased region" description="Polar residues" evidence="1">
    <location>
        <begin position="1"/>
        <end position="15"/>
    </location>
</feature>
<dbReference type="Proteomes" id="UP000515150">
    <property type="component" value="Chromosome 16"/>
</dbReference>
<feature type="compositionally biased region" description="Polar residues" evidence="1">
    <location>
        <begin position="183"/>
        <end position="193"/>
    </location>
</feature>